<dbReference type="Gene3D" id="3.30.710.10">
    <property type="entry name" value="Potassium Channel Kv1.1, Chain A"/>
    <property type="match status" value="1"/>
</dbReference>
<protein>
    <recommendedName>
        <fullName evidence="1">BTB domain-containing protein</fullName>
    </recommendedName>
</protein>
<dbReference type="PANTHER" id="PTHR47843:SF2">
    <property type="entry name" value="BTB DOMAIN-CONTAINING PROTEIN"/>
    <property type="match status" value="1"/>
</dbReference>
<dbReference type="GeneID" id="54559407"/>
<gene>
    <name evidence="2" type="ORF">M409DRAFT_21999</name>
</gene>
<dbReference type="InterPro" id="IPR000210">
    <property type="entry name" value="BTB/POZ_dom"/>
</dbReference>
<keyword evidence="3" id="KW-1185">Reference proteome</keyword>
<dbReference type="Proteomes" id="UP000799537">
    <property type="component" value="Unassembled WGS sequence"/>
</dbReference>
<dbReference type="InterPro" id="IPR011333">
    <property type="entry name" value="SKP1/BTB/POZ_sf"/>
</dbReference>
<dbReference type="RefSeq" id="XP_033668741.1">
    <property type="nucleotide sequence ID" value="XM_033806135.1"/>
</dbReference>
<dbReference type="OrthoDB" id="3648633at2759"/>
<dbReference type="Pfam" id="PF00651">
    <property type="entry name" value="BTB"/>
    <property type="match status" value="1"/>
</dbReference>
<sequence>MAAEIRAPKRARFSGGIVTIKAGTGEGQQTFSIHEDVIKENSPFFRAALDKKWKEGQARAVELPEDSPEVVAAYVDWCYSKEIMCKKAGSSNEYTRLDIHREQWILAELYVFGEKVQDDSFCDSVMTALTEACELEVNEPLDEQFGYCFLPEDGIVSLIYDGIPPNSPARRFVVDMYVSYATKEWFSPSTPWLKNPEFLKDLVVANLKDSPLQQSVEAEVRSRRKEWFKQKSDD</sequence>
<feature type="domain" description="BTB" evidence="1">
    <location>
        <begin position="18"/>
        <end position="87"/>
    </location>
</feature>
<dbReference type="SUPFAM" id="SSF54695">
    <property type="entry name" value="POZ domain"/>
    <property type="match status" value="1"/>
</dbReference>
<proteinExistence type="predicted"/>
<dbReference type="PANTHER" id="PTHR47843">
    <property type="entry name" value="BTB DOMAIN-CONTAINING PROTEIN-RELATED"/>
    <property type="match status" value="1"/>
</dbReference>
<dbReference type="CDD" id="cd18186">
    <property type="entry name" value="BTB_POZ_ZBTB_KLHL-like"/>
    <property type="match status" value="1"/>
</dbReference>
<name>A0A6A6CPU8_ZASCE</name>
<evidence type="ECO:0000259" key="1">
    <source>
        <dbReference type="PROSITE" id="PS50097"/>
    </source>
</evidence>
<dbReference type="EMBL" id="ML993592">
    <property type="protein sequence ID" value="KAF2167852.1"/>
    <property type="molecule type" value="Genomic_DNA"/>
</dbReference>
<organism evidence="2 3">
    <name type="scientific">Zasmidium cellare ATCC 36951</name>
    <dbReference type="NCBI Taxonomy" id="1080233"/>
    <lineage>
        <taxon>Eukaryota</taxon>
        <taxon>Fungi</taxon>
        <taxon>Dikarya</taxon>
        <taxon>Ascomycota</taxon>
        <taxon>Pezizomycotina</taxon>
        <taxon>Dothideomycetes</taxon>
        <taxon>Dothideomycetidae</taxon>
        <taxon>Mycosphaerellales</taxon>
        <taxon>Mycosphaerellaceae</taxon>
        <taxon>Zasmidium</taxon>
    </lineage>
</organism>
<evidence type="ECO:0000313" key="3">
    <source>
        <dbReference type="Proteomes" id="UP000799537"/>
    </source>
</evidence>
<accession>A0A6A6CPU8</accession>
<reference evidence="2" key="1">
    <citation type="journal article" date="2020" name="Stud. Mycol.">
        <title>101 Dothideomycetes genomes: a test case for predicting lifestyles and emergence of pathogens.</title>
        <authorList>
            <person name="Haridas S."/>
            <person name="Albert R."/>
            <person name="Binder M."/>
            <person name="Bloem J."/>
            <person name="Labutti K."/>
            <person name="Salamov A."/>
            <person name="Andreopoulos B."/>
            <person name="Baker S."/>
            <person name="Barry K."/>
            <person name="Bills G."/>
            <person name="Bluhm B."/>
            <person name="Cannon C."/>
            <person name="Castanera R."/>
            <person name="Culley D."/>
            <person name="Daum C."/>
            <person name="Ezra D."/>
            <person name="Gonzalez J."/>
            <person name="Henrissat B."/>
            <person name="Kuo A."/>
            <person name="Liang C."/>
            <person name="Lipzen A."/>
            <person name="Lutzoni F."/>
            <person name="Magnuson J."/>
            <person name="Mondo S."/>
            <person name="Nolan M."/>
            <person name="Ohm R."/>
            <person name="Pangilinan J."/>
            <person name="Park H.-J."/>
            <person name="Ramirez L."/>
            <person name="Alfaro M."/>
            <person name="Sun H."/>
            <person name="Tritt A."/>
            <person name="Yoshinaga Y."/>
            <person name="Zwiers L.-H."/>
            <person name="Turgeon B."/>
            <person name="Goodwin S."/>
            <person name="Spatafora J."/>
            <person name="Crous P."/>
            <person name="Grigoriev I."/>
        </authorList>
    </citation>
    <scope>NUCLEOTIDE SEQUENCE</scope>
    <source>
        <strain evidence="2">ATCC 36951</strain>
    </source>
</reference>
<dbReference type="AlphaFoldDB" id="A0A6A6CPU8"/>
<evidence type="ECO:0000313" key="2">
    <source>
        <dbReference type="EMBL" id="KAF2167852.1"/>
    </source>
</evidence>
<dbReference type="PROSITE" id="PS50097">
    <property type="entry name" value="BTB"/>
    <property type="match status" value="1"/>
</dbReference>